<accession>A0A5B8FWD1</accession>
<gene>
    <name evidence="6" type="ORF">FDP22_16025</name>
</gene>
<dbReference type="GO" id="GO:0003677">
    <property type="term" value="F:DNA binding"/>
    <property type="evidence" value="ECO:0007669"/>
    <property type="project" value="UniProtKB-KW"/>
</dbReference>
<dbReference type="CDD" id="cd08417">
    <property type="entry name" value="PBP2_Nitroaromatics_like"/>
    <property type="match status" value="1"/>
</dbReference>
<dbReference type="PROSITE" id="PS50931">
    <property type="entry name" value="HTH_LYSR"/>
    <property type="match status" value="1"/>
</dbReference>
<dbReference type="PRINTS" id="PR00039">
    <property type="entry name" value="HTHLYSR"/>
</dbReference>
<evidence type="ECO:0000256" key="1">
    <source>
        <dbReference type="ARBA" id="ARBA00009437"/>
    </source>
</evidence>
<dbReference type="SUPFAM" id="SSF53850">
    <property type="entry name" value="Periplasmic binding protein-like II"/>
    <property type="match status" value="1"/>
</dbReference>
<dbReference type="PANTHER" id="PTHR30118">
    <property type="entry name" value="HTH-TYPE TRANSCRIPTIONAL REGULATOR LEUO-RELATED"/>
    <property type="match status" value="1"/>
</dbReference>
<dbReference type="InterPro" id="IPR036390">
    <property type="entry name" value="WH_DNA-bd_sf"/>
</dbReference>
<name>A0A5B8FWD1_9RHOB</name>
<keyword evidence="7" id="KW-1185">Reference proteome</keyword>
<keyword evidence="3" id="KW-0238">DNA-binding</keyword>
<dbReference type="SUPFAM" id="SSF46785">
    <property type="entry name" value="Winged helix' DNA-binding domain"/>
    <property type="match status" value="1"/>
</dbReference>
<reference evidence="6 7" key="1">
    <citation type="submission" date="2019-06" db="EMBL/GenBank/DDBJ databases">
        <title>Genome sequence of Rhodobacteraceae bacterium D4M1.</title>
        <authorList>
            <person name="Cao J."/>
        </authorList>
    </citation>
    <scope>NUCLEOTIDE SEQUENCE [LARGE SCALE GENOMIC DNA]</scope>
    <source>
        <strain evidence="6 7">D4M1</strain>
    </source>
</reference>
<protein>
    <submittedName>
        <fullName evidence="6">LysR family transcriptional regulator</fullName>
    </submittedName>
</protein>
<organism evidence="6 7">
    <name type="scientific">Paroceanicella profunda</name>
    <dbReference type="NCBI Taxonomy" id="2579971"/>
    <lineage>
        <taxon>Bacteria</taxon>
        <taxon>Pseudomonadati</taxon>
        <taxon>Pseudomonadota</taxon>
        <taxon>Alphaproteobacteria</taxon>
        <taxon>Rhodobacterales</taxon>
        <taxon>Paracoccaceae</taxon>
        <taxon>Paroceanicella</taxon>
    </lineage>
</organism>
<feature type="domain" description="HTH lysR-type" evidence="5">
    <location>
        <begin position="12"/>
        <end position="69"/>
    </location>
</feature>
<comment type="similarity">
    <text evidence="1">Belongs to the LysR transcriptional regulatory family.</text>
</comment>
<dbReference type="GO" id="GO:0003700">
    <property type="term" value="F:DNA-binding transcription factor activity"/>
    <property type="evidence" value="ECO:0007669"/>
    <property type="project" value="InterPro"/>
</dbReference>
<dbReference type="KEGG" id="ppru:FDP22_16025"/>
<dbReference type="InterPro" id="IPR050389">
    <property type="entry name" value="LysR-type_TF"/>
</dbReference>
<evidence type="ECO:0000313" key="7">
    <source>
        <dbReference type="Proteomes" id="UP000305888"/>
    </source>
</evidence>
<dbReference type="InterPro" id="IPR036388">
    <property type="entry name" value="WH-like_DNA-bd_sf"/>
</dbReference>
<evidence type="ECO:0000313" key="6">
    <source>
        <dbReference type="EMBL" id="QDL93156.1"/>
    </source>
</evidence>
<dbReference type="InterPro" id="IPR037402">
    <property type="entry name" value="YidZ_PBP2"/>
</dbReference>
<dbReference type="RefSeq" id="WP_138575204.1">
    <property type="nucleotide sequence ID" value="NZ_CP040818.1"/>
</dbReference>
<dbReference type="Gene3D" id="1.10.10.10">
    <property type="entry name" value="Winged helix-like DNA-binding domain superfamily/Winged helix DNA-binding domain"/>
    <property type="match status" value="1"/>
</dbReference>
<dbReference type="Gene3D" id="3.40.190.10">
    <property type="entry name" value="Periplasmic binding protein-like II"/>
    <property type="match status" value="2"/>
</dbReference>
<evidence type="ECO:0000256" key="2">
    <source>
        <dbReference type="ARBA" id="ARBA00023015"/>
    </source>
</evidence>
<dbReference type="AlphaFoldDB" id="A0A5B8FWD1"/>
<dbReference type="InterPro" id="IPR005119">
    <property type="entry name" value="LysR_subst-bd"/>
</dbReference>
<dbReference type="EMBL" id="CP040818">
    <property type="protein sequence ID" value="QDL93156.1"/>
    <property type="molecule type" value="Genomic_DNA"/>
</dbReference>
<dbReference type="PANTHER" id="PTHR30118:SF6">
    <property type="entry name" value="HTH-TYPE TRANSCRIPTIONAL REGULATOR LEUO"/>
    <property type="match status" value="1"/>
</dbReference>
<sequence>MMSIDHFNLRSFDLNLLVAFDALMTEQSVTRAAQRLRIGQPAMSHALATLRMLLQDELFVRSGQTMQPTLRTRALAGPIRQLLLQAEAALRQQQVFDPATECRLFRIAMSPEVEVLVLPALVALIGRAAPGVSVQSVPAQGNDLDAALENGGVDLVVGCRPASPATGESSVLYEVDATCCYNPALVEIRGPISFDGYIAARHALASQDGSLQGYIRDALRAAGPQLNVVMEPMGFFSALAAAQASPLVATVARDVAERFGRPLGLVVDALPIPLSLPAVRMRWGRHAANDPAIGWLRERVREASEKRRSPPCPS</sequence>
<dbReference type="InterPro" id="IPR000847">
    <property type="entry name" value="LysR_HTH_N"/>
</dbReference>
<evidence type="ECO:0000256" key="3">
    <source>
        <dbReference type="ARBA" id="ARBA00023125"/>
    </source>
</evidence>
<evidence type="ECO:0000259" key="5">
    <source>
        <dbReference type="PROSITE" id="PS50931"/>
    </source>
</evidence>
<keyword evidence="2" id="KW-0805">Transcription regulation</keyword>
<dbReference type="Pfam" id="PF03466">
    <property type="entry name" value="LysR_substrate"/>
    <property type="match status" value="1"/>
</dbReference>
<evidence type="ECO:0000256" key="4">
    <source>
        <dbReference type="ARBA" id="ARBA00023163"/>
    </source>
</evidence>
<dbReference type="OrthoDB" id="528082at2"/>
<proteinExistence type="inferred from homology"/>
<keyword evidence="4" id="KW-0804">Transcription</keyword>
<dbReference type="Pfam" id="PF00126">
    <property type="entry name" value="HTH_1"/>
    <property type="match status" value="1"/>
</dbReference>
<dbReference type="Proteomes" id="UP000305888">
    <property type="component" value="Chromosome"/>
</dbReference>